<comment type="caution">
    <text evidence="1">The sequence shown here is derived from an EMBL/GenBank/DDBJ whole genome shotgun (WGS) entry which is preliminary data.</text>
</comment>
<dbReference type="OrthoDB" id="2353585at2"/>
<proteinExistence type="predicted"/>
<reference evidence="1 2" key="1">
    <citation type="submission" date="2013-08" db="EMBL/GenBank/DDBJ databases">
        <authorList>
            <person name="Huang J."/>
            <person name="Wang G."/>
        </authorList>
    </citation>
    <scope>NUCLEOTIDE SEQUENCE [LARGE SCALE GENOMIC DNA]</scope>
    <source>
        <strain evidence="1 2">JSM 072002</strain>
    </source>
</reference>
<keyword evidence="2" id="KW-1185">Reference proteome</keyword>
<dbReference type="Proteomes" id="UP000030401">
    <property type="component" value="Unassembled WGS sequence"/>
</dbReference>
<dbReference type="AlphaFoldDB" id="A0A0A5GAM7"/>
<dbReference type="STRING" id="1385512.N784_10550"/>
<name>A0A0A5GAM7_9BACI</name>
<evidence type="ECO:0008006" key="3">
    <source>
        <dbReference type="Google" id="ProtNLM"/>
    </source>
</evidence>
<sequence>MRKNKLMAGIAIGAVVGAALSMFDKETREQATSCLKKAKTQTQVYVKHPSQAARDARTTFENTVQTIDRTTTEAMSVLTKLEGYLGDTDSQQNGQADERL</sequence>
<dbReference type="EMBL" id="AVPG01000003">
    <property type="protein sequence ID" value="KGX88170.1"/>
    <property type="molecule type" value="Genomic_DNA"/>
</dbReference>
<accession>A0A0A5GAM7</accession>
<gene>
    <name evidence="1" type="ORF">N784_10550</name>
</gene>
<dbReference type="eggNOG" id="ENOG5032UA3">
    <property type="taxonomic scope" value="Bacteria"/>
</dbReference>
<dbReference type="RefSeq" id="WP_036832496.1">
    <property type="nucleotide sequence ID" value="NZ_AVPG01000003.1"/>
</dbReference>
<protein>
    <recommendedName>
        <fullName evidence="3">YtxH domain-containing protein</fullName>
    </recommendedName>
</protein>
<organism evidence="1 2">
    <name type="scientific">Pontibacillus litoralis JSM 072002</name>
    <dbReference type="NCBI Taxonomy" id="1385512"/>
    <lineage>
        <taxon>Bacteria</taxon>
        <taxon>Bacillati</taxon>
        <taxon>Bacillota</taxon>
        <taxon>Bacilli</taxon>
        <taxon>Bacillales</taxon>
        <taxon>Bacillaceae</taxon>
        <taxon>Pontibacillus</taxon>
    </lineage>
</organism>
<evidence type="ECO:0000313" key="1">
    <source>
        <dbReference type="EMBL" id="KGX88170.1"/>
    </source>
</evidence>
<evidence type="ECO:0000313" key="2">
    <source>
        <dbReference type="Proteomes" id="UP000030401"/>
    </source>
</evidence>